<organism evidence="8 9">
    <name type="scientific">Apiospora hydei</name>
    <dbReference type="NCBI Taxonomy" id="1337664"/>
    <lineage>
        <taxon>Eukaryota</taxon>
        <taxon>Fungi</taxon>
        <taxon>Dikarya</taxon>
        <taxon>Ascomycota</taxon>
        <taxon>Pezizomycotina</taxon>
        <taxon>Sordariomycetes</taxon>
        <taxon>Xylariomycetidae</taxon>
        <taxon>Amphisphaeriales</taxon>
        <taxon>Apiosporaceae</taxon>
        <taxon>Apiospora</taxon>
    </lineage>
</organism>
<feature type="domain" description="FAD-binding" evidence="7">
    <location>
        <begin position="12"/>
        <end position="335"/>
    </location>
</feature>
<dbReference type="InterPro" id="IPR036188">
    <property type="entry name" value="FAD/NAD-bd_sf"/>
</dbReference>
<dbReference type="InterPro" id="IPR002938">
    <property type="entry name" value="FAD-bd"/>
</dbReference>
<comment type="similarity">
    <text evidence="3">Belongs to the paxM FAD-dependent monooxygenase family.</text>
</comment>
<evidence type="ECO:0000256" key="5">
    <source>
        <dbReference type="ARBA" id="ARBA00022827"/>
    </source>
</evidence>
<evidence type="ECO:0000256" key="6">
    <source>
        <dbReference type="ARBA" id="ARBA00023002"/>
    </source>
</evidence>
<evidence type="ECO:0000259" key="7">
    <source>
        <dbReference type="Pfam" id="PF01494"/>
    </source>
</evidence>
<dbReference type="GeneID" id="92039165"/>
<keyword evidence="9" id="KW-1185">Reference proteome</keyword>
<dbReference type="PANTHER" id="PTHR47356:SF2">
    <property type="entry name" value="FAD-BINDING DOMAIN-CONTAINING PROTEIN-RELATED"/>
    <property type="match status" value="1"/>
</dbReference>
<dbReference type="InterPro" id="IPR050562">
    <property type="entry name" value="FAD_mOase_fung"/>
</dbReference>
<proteinExistence type="inferred from homology"/>
<comment type="pathway">
    <text evidence="2">Secondary metabolite biosynthesis.</text>
</comment>
<evidence type="ECO:0000256" key="3">
    <source>
        <dbReference type="ARBA" id="ARBA00007992"/>
    </source>
</evidence>
<dbReference type="Proteomes" id="UP001433268">
    <property type="component" value="Unassembled WGS sequence"/>
</dbReference>
<protein>
    <recommendedName>
        <fullName evidence="7">FAD-binding domain-containing protein</fullName>
    </recommendedName>
</protein>
<evidence type="ECO:0000256" key="1">
    <source>
        <dbReference type="ARBA" id="ARBA00001974"/>
    </source>
</evidence>
<dbReference type="Pfam" id="PF01494">
    <property type="entry name" value="FAD_binding_3"/>
    <property type="match status" value="1"/>
</dbReference>
<comment type="caution">
    <text evidence="8">The sequence shown here is derived from an EMBL/GenBank/DDBJ whole genome shotgun (WGS) entry which is preliminary data.</text>
</comment>
<sequence length="432" mass="48256">MAEPTLTTKFRAIVVGAGPVGLYLAHALSRANIDYVLLEQHGSVHRDRGAGVHLYPQTLRLLDQIGLYEKAKDDFIVTHTHTDLLTGNGRVIKSTPLWSMLSEQHAYQMVGVSRAQLIALLYENLPENQTRVKTGAAVLNIEAHEKGVKIHLQDGSTEEGSILLGVDGVHSKTRRIMQQLGQTPPDTSPMTATHHGLYGSFLPPTSLNFESRGTGVVSQIMIGADRAHFSIVRPNPEPTAESKQYTTEDRDRFAEELASIFVAPGVRFRDIWEAAVMETVALVDQEEGYCDKWYHERLVLAGDAVHKSTSVTGMGVNIGLNSAAVLANELYRTLHSVPDPSTRALEDAFARYQQKRSFEASRLYEVGRKQVRGVTWQTWTDWFWDRIVSPWIGVDKVVAMFGKLIKRGQILEYVPFQDRKVRVPWVHSPPAV</sequence>
<accession>A0ABR1X7M9</accession>
<gene>
    <name evidence="8" type="ORF">PG997_001790</name>
</gene>
<dbReference type="PANTHER" id="PTHR47356">
    <property type="entry name" value="FAD-DEPENDENT MONOOXYGENASE ASQG-RELATED"/>
    <property type="match status" value="1"/>
</dbReference>
<keyword evidence="4" id="KW-0285">Flavoprotein</keyword>
<name>A0ABR1X7M9_9PEZI</name>
<keyword evidence="5" id="KW-0274">FAD</keyword>
<dbReference type="PRINTS" id="PR00420">
    <property type="entry name" value="RNGMNOXGNASE"/>
</dbReference>
<evidence type="ECO:0000313" key="8">
    <source>
        <dbReference type="EMBL" id="KAK8091429.1"/>
    </source>
</evidence>
<evidence type="ECO:0000256" key="2">
    <source>
        <dbReference type="ARBA" id="ARBA00005179"/>
    </source>
</evidence>
<evidence type="ECO:0000313" key="9">
    <source>
        <dbReference type="Proteomes" id="UP001433268"/>
    </source>
</evidence>
<reference evidence="8 9" key="1">
    <citation type="submission" date="2023-01" db="EMBL/GenBank/DDBJ databases">
        <title>Analysis of 21 Apiospora genomes using comparative genomics revels a genus with tremendous synthesis potential of carbohydrate active enzymes and secondary metabolites.</title>
        <authorList>
            <person name="Sorensen T."/>
        </authorList>
    </citation>
    <scope>NUCLEOTIDE SEQUENCE [LARGE SCALE GENOMIC DNA]</scope>
    <source>
        <strain evidence="8 9">CBS 114990</strain>
    </source>
</reference>
<evidence type="ECO:0000256" key="4">
    <source>
        <dbReference type="ARBA" id="ARBA00022630"/>
    </source>
</evidence>
<keyword evidence="6" id="KW-0560">Oxidoreductase</keyword>
<dbReference type="RefSeq" id="XP_066673401.1">
    <property type="nucleotide sequence ID" value="XM_066806105.1"/>
</dbReference>
<dbReference type="EMBL" id="JAQQWN010000003">
    <property type="protein sequence ID" value="KAK8091429.1"/>
    <property type="molecule type" value="Genomic_DNA"/>
</dbReference>
<dbReference type="SUPFAM" id="SSF51905">
    <property type="entry name" value="FAD/NAD(P)-binding domain"/>
    <property type="match status" value="1"/>
</dbReference>
<comment type="cofactor">
    <cofactor evidence="1">
        <name>FAD</name>
        <dbReference type="ChEBI" id="CHEBI:57692"/>
    </cofactor>
</comment>
<dbReference type="Gene3D" id="3.50.50.60">
    <property type="entry name" value="FAD/NAD(P)-binding domain"/>
    <property type="match status" value="1"/>
</dbReference>